<dbReference type="STRING" id="441103.TRN7648_03131"/>
<evidence type="ECO:0000313" key="3">
    <source>
        <dbReference type="Proteomes" id="UP000054935"/>
    </source>
</evidence>
<dbReference type="InterPro" id="IPR000835">
    <property type="entry name" value="HTH_MarR-typ"/>
</dbReference>
<proteinExistence type="predicted"/>
<dbReference type="GO" id="GO:0006950">
    <property type="term" value="P:response to stress"/>
    <property type="evidence" value="ECO:0007669"/>
    <property type="project" value="TreeGrafter"/>
</dbReference>
<dbReference type="EMBL" id="CYSE01000006">
    <property type="protein sequence ID" value="CUH80740.1"/>
    <property type="molecule type" value="Genomic_DNA"/>
</dbReference>
<feature type="domain" description="HTH marR-type" evidence="1">
    <location>
        <begin position="20"/>
        <end position="153"/>
    </location>
</feature>
<name>A0A0P1GWQ0_9RHOB</name>
<dbReference type="PROSITE" id="PS50995">
    <property type="entry name" value="HTH_MARR_2"/>
    <property type="match status" value="1"/>
</dbReference>
<dbReference type="SMART" id="SM00347">
    <property type="entry name" value="HTH_MARR"/>
    <property type="match status" value="1"/>
</dbReference>
<dbReference type="InterPro" id="IPR039422">
    <property type="entry name" value="MarR/SlyA-like"/>
</dbReference>
<dbReference type="InterPro" id="IPR036388">
    <property type="entry name" value="WH-like_DNA-bd_sf"/>
</dbReference>
<dbReference type="SUPFAM" id="SSF46785">
    <property type="entry name" value="Winged helix' DNA-binding domain"/>
    <property type="match status" value="1"/>
</dbReference>
<dbReference type="AlphaFoldDB" id="A0A0P1GWQ0"/>
<dbReference type="PANTHER" id="PTHR33164">
    <property type="entry name" value="TRANSCRIPTIONAL REGULATOR, MARR FAMILY"/>
    <property type="match status" value="1"/>
</dbReference>
<sequence length="169" mass="19012">MGKPDTKDAARIKARRTREDFNVFSRLPAVYSASRKQGQQFLQMGGGLSIVEWRVLWDLHEGGPMTIRDLAALQRTDHSLLSRALPAIRDKGYVTMRRDADDARQTIVEIAPMGEAAYAQAAPVMAARRAALRDVFTPDEIETFVGFLDRLEEFLRQPVEALIEKNPAE</sequence>
<gene>
    <name evidence="2" type="ORF">TRN7648_03131</name>
</gene>
<dbReference type="Proteomes" id="UP000054935">
    <property type="component" value="Unassembled WGS sequence"/>
</dbReference>
<evidence type="ECO:0000313" key="2">
    <source>
        <dbReference type="EMBL" id="CUH80740.1"/>
    </source>
</evidence>
<dbReference type="GO" id="GO:0003700">
    <property type="term" value="F:DNA-binding transcription factor activity"/>
    <property type="evidence" value="ECO:0007669"/>
    <property type="project" value="InterPro"/>
</dbReference>
<keyword evidence="3" id="KW-1185">Reference proteome</keyword>
<accession>A0A0P1GWQ0</accession>
<dbReference type="RefSeq" id="WP_058248594.1">
    <property type="nucleotide sequence ID" value="NZ_CYSE01000006.1"/>
</dbReference>
<dbReference type="InterPro" id="IPR036390">
    <property type="entry name" value="WH_DNA-bd_sf"/>
</dbReference>
<dbReference type="Pfam" id="PF01047">
    <property type="entry name" value="MarR"/>
    <property type="match status" value="1"/>
</dbReference>
<protein>
    <submittedName>
        <fullName evidence="2">Homoprotocatechuate degradation operon regulator, HpaR</fullName>
    </submittedName>
</protein>
<dbReference type="PANTHER" id="PTHR33164:SF43">
    <property type="entry name" value="HTH-TYPE TRANSCRIPTIONAL REPRESSOR YETL"/>
    <property type="match status" value="1"/>
</dbReference>
<organism evidence="2 3">
    <name type="scientific">Tropicibacter naphthalenivorans</name>
    <dbReference type="NCBI Taxonomy" id="441103"/>
    <lineage>
        <taxon>Bacteria</taxon>
        <taxon>Pseudomonadati</taxon>
        <taxon>Pseudomonadota</taxon>
        <taxon>Alphaproteobacteria</taxon>
        <taxon>Rhodobacterales</taxon>
        <taxon>Roseobacteraceae</taxon>
        <taxon>Tropicibacter</taxon>
    </lineage>
</organism>
<evidence type="ECO:0000259" key="1">
    <source>
        <dbReference type="PROSITE" id="PS50995"/>
    </source>
</evidence>
<dbReference type="Gene3D" id="1.10.10.10">
    <property type="entry name" value="Winged helix-like DNA-binding domain superfamily/Winged helix DNA-binding domain"/>
    <property type="match status" value="1"/>
</dbReference>
<reference evidence="2 3" key="1">
    <citation type="submission" date="2015-09" db="EMBL/GenBank/DDBJ databases">
        <authorList>
            <consortium name="Swine Surveillance"/>
        </authorList>
    </citation>
    <scope>NUCLEOTIDE SEQUENCE [LARGE SCALE GENOMIC DNA]</scope>
    <source>
        <strain evidence="2 3">CECT 7648</strain>
    </source>
</reference>
<dbReference type="OrthoDB" id="8906692at2"/>